<keyword evidence="2" id="KW-0677">Repeat</keyword>
<dbReference type="HOGENOM" id="CLU_748957_0_0_1"/>
<dbReference type="GO" id="GO:0005509">
    <property type="term" value="F:calcium ion binding"/>
    <property type="evidence" value="ECO:0007669"/>
    <property type="project" value="InterPro"/>
</dbReference>
<feature type="domain" description="EF-hand" evidence="6">
    <location>
        <begin position="268"/>
        <end position="303"/>
    </location>
</feature>
<dbReference type="PaxDb" id="55529-EKX31631"/>
<dbReference type="OrthoDB" id="293868at2759"/>
<feature type="domain" description="EF-hand" evidence="6">
    <location>
        <begin position="220"/>
        <end position="255"/>
    </location>
</feature>
<keyword evidence="3" id="KW-0106">Calcium</keyword>
<evidence type="ECO:0000256" key="2">
    <source>
        <dbReference type="ARBA" id="ARBA00022737"/>
    </source>
</evidence>
<dbReference type="SUPFAM" id="SSF47473">
    <property type="entry name" value="EF-hand"/>
    <property type="match status" value="1"/>
</dbReference>
<dbReference type="Pfam" id="PF13499">
    <property type="entry name" value="EF-hand_7"/>
    <property type="match status" value="1"/>
</dbReference>
<organism evidence="7">
    <name type="scientific">Guillardia theta (strain CCMP2712)</name>
    <name type="common">Cryptophyte</name>
    <dbReference type="NCBI Taxonomy" id="905079"/>
    <lineage>
        <taxon>Eukaryota</taxon>
        <taxon>Cryptophyceae</taxon>
        <taxon>Pyrenomonadales</taxon>
        <taxon>Geminigeraceae</taxon>
        <taxon>Guillardia</taxon>
    </lineage>
</organism>
<dbReference type="Proteomes" id="UP000011087">
    <property type="component" value="Unassembled WGS sequence"/>
</dbReference>
<dbReference type="GO" id="GO:0005783">
    <property type="term" value="C:endoplasmic reticulum"/>
    <property type="evidence" value="ECO:0007669"/>
    <property type="project" value="TreeGrafter"/>
</dbReference>
<evidence type="ECO:0000313" key="7">
    <source>
        <dbReference type="EMBL" id="EKX31631.1"/>
    </source>
</evidence>
<dbReference type="PANTHER" id="PTHR10827:SF98">
    <property type="entry name" value="45 KDA CALCIUM-BINDING PROTEIN"/>
    <property type="match status" value="1"/>
</dbReference>
<evidence type="ECO:0000256" key="3">
    <source>
        <dbReference type="ARBA" id="ARBA00022837"/>
    </source>
</evidence>
<accession>L1I5V9</accession>
<dbReference type="GeneID" id="17288351"/>
<keyword evidence="4" id="KW-0175">Coiled coil</keyword>
<reference evidence="8" key="3">
    <citation type="submission" date="2015-06" db="UniProtKB">
        <authorList>
            <consortium name="EnsemblProtists"/>
        </authorList>
    </citation>
    <scope>IDENTIFICATION</scope>
</reference>
<dbReference type="InterPro" id="IPR002048">
    <property type="entry name" value="EF_hand_dom"/>
</dbReference>
<dbReference type="PROSITE" id="PS00018">
    <property type="entry name" value="EF_HAND_1"/>
    <property type="match status" value="3"/>
</dbReference>
<dbReference type="Gene3D" id="1.10.238.10">
    <property type="entry name" value="EF-hand"/>
    <property type="match status" value="2"/>
</dbReference>
<reference evidence="7 9" key="1">
    <citation type="journal article" date="2012" name="Nature">
        <title>Algal genomes reveal evolutionary mosaicism and the fate of nucleomorphs.</title>
        <authorList>
            <consortium name="DOE Joint Genome Institute"/>
            <person name="Curtis B.A."/>
            <person name="Tanifuji G."/>
            <person name="Burki F."/>
            <person name="Gruber A."/>
            <person name="Irimia M."/>
            <person name="Maruyama S."/>
            <person name="Arias M.C."/>
            <person name="Ball S.G."/>
            <person name="Gile G.H."/>
            <person name="Hirakawa Y."/>
            <person name="Hopkins J.F."/>
            <person name="Kuo A."/>
            <person name="Rensing S.A."/>
            <person name="Schmutz J."/>
            <person name="Symeonidi A."/>
            <person name="Elias M."/>
            <person name="Eveleigh R.J."/>
            <person name="Herman E.K."/>
            <person name="Klute M.J."/>
            <person name="Nakayama T."/>
            <person name="Obornik M."/>
            <person name="Reyes-Prieto A."/>
            <person name="Armbrust E.V."/>
            <person name="Aves S.J."/>
            <person name="Beiko R.G."/>
            <person name="Coutinho P."/>
            <person name="Dacks J.B."/>
            <person name="Durnford D.G."/>
            <person name="Fast N.M."/>
            <person name="Green B.R."/>
            <person name="Grisdale C.J."/>
            <person name="Hempel F."/>
            <person name="Henrissat B."/>
            <person name="Hoppner M.P."/>
            <person name="Ishida K."/>
            <person name="Kim E."/>
            <person name="Koreny L."/>
            <person name="Kroth P.G."/>
            <person name="Liu Y."/>
            <person name="Malik S.B."/>
            <person name="Maier U.G."/>
            <person name="McRose D."/>
            <person name="Mock T."/>
            <person name="Neilson J.A."/>
            <person name="Onodera N.T."/>
            <person name="Poole A.M."/>
            <person name="Pritham E.J."/>
            <person name="Richards T.A."/>
            <person name="Rocap G."/>
            <person name="Roy S.W."/>
            <person name="Sarai C."/>
            <person name="Schaack S."/>
            <person name="Shirato S."/>
            <person name="Slamovits C.H."/>
            <person name="Spencer D.F."/>
            <person name="Suzuki S."/>
            <person name="Worden A.Z."/>
            <person name="Zauner S."/>
            <person name="Barry K."/>
            <person name="Bell C."/>
            <person name="Bharti A.K."/>
            <person name="Crow J.A."/>
            <person name="Grimwood J."/>
            <person name="Kramer R."/>
            <person name="Lindquist E."/>
            <person name="Lucas S."/>
            <person name="Salamov A."/>
            <person name="McFadden G.I."/>
            <person name="Lane C.E."/>
            <person name="Keeling P.J."/>
            <person name="Gray M.W."/>
            <person name="Grigoriev I.V."/>
            <person name="Archibald J.M."/>
        </authorList>
    </citation>
    <scope>NUCLEOTIDE SEQUENCE</scope>
    <source>
        <strain evidence="7 9">CCMP2712</strain>
    </source>
</reference>
<gene>
    <name evidence="7" type="ORF">GUITHDRAFT_166852</name>
</gene>
<keyword evidence="9" id="KW-1185">Reference proteome</keyword>
<dbReference type="SMART" id="SM00054">
    <property type="entry name" value="EFh"/>
    <property type="match status" value="4"/>
</dbReference>
<dbReference type="Pfam" id="PF13202">
    <property type="entry name" value="EF-hand_5"/>
    <property type="match status" value="2"/>
</dbReference>
<dbReference type="AlphaFoldDB" id="L1I5V9"/>
<dbReference type="EnsemblProtists" id="EKX31631">
    <property type="protein sequence ID" value="EKX31631"/>
    <property type="gene ID" value="GUITHDRAFT_166852"/>
</dbReference>
<keyword evidence="1" id="KW-0479">Metal-binding</keyword>
<proteinExistence type="predicted"/>
<dbReference type="PROSITE" id="PS50222">
    <property type="entry name" value="EF_HAND_2"/>
    <property type="match status" value="3"/>
</dbReference>
<dbReference type="InterPro" id="IPR018247">
    <property type="entry name" value="EF_Hand_1_Ca_BS"/>
</dbReference>
<dbReference type="RefSeq" id="XP_005818611.1">
    <property type="nucleotide sequence ID" value="XM_005818554.1"/>
</dbReference>
<protein>
    <recommendedName>
        <fullName evidence="6">EF-hand domain-containing protein</fullName>
    </recommendedName>
</protein>
<feature type="domain" description="EF-hand" evidence="6">
    <location>
        <begin position="184"/>
        <end position="219"/>
    </location>
</feature>
<evidence type="ECO:0000256" key="5">
    <source>
        <dbReference type="SAM" id="MobiDB-lite"/>
    </source>
</evidence>
<dbReference type="InterPro" id="IPR011992">
    <property type="entry name" value="EF-hand-dom_pair"/>
</dbReference>
<sequence>MRARAGAIEMQGGCGGRSICEHGRVRSQCKECGGRSICEHGRVRSRCKECGGRSICEHGRVRSGCKECGGSSICEHGRRRSKCKGCGGRSICEHGRQRSRCKGCGGGSICEHGRQRSVCKECWGSSICEHGRQRSGCKGCGGRSICEHGRERSQCKECGGRSICEHGREEIDKELKKIEEEIETLRKEHEDVFHKGDKDKDGLLSLQEFMVVQHEDQPEMSKEELEESFADHDADGSGGLTLEEWRKPFEDTVQNIYANEEEGLDDEHNINHYRREFEAFDKDADGFLDLAELEELAKEISKHHGNHTVTGEDILRAVDNDADGKVNLEEYLMDGQEDEELHHYPSEHEDDPDASDISLEKITSDDDLGE</sequence>
<reference evidence="9" key="2">
    <citation type="submission" date="2012-11" db="EMBL/GenBank/DDBJ databases">
        <authorList>
            <person name="Kuo A."/>
            <person name="Curtis B.A."/>
            <person name="Tanifuji G."/>
            <person name="Burki F."/>
            <person name="Gruber A."/>
            <person name="Irimia M."/>
            <person name="Maruyama S."/>
            <person name="Arias M.C."/>
            <person name="Ball S.G."/>
            <person name="Gile G.H."/>
            <person name="Hirakawa Y."/>
            <person name="Hopkins J.F."/>
            <person name="Rensing S.A."/>
            <person name="Schmutz J."/>
            <person name="Symeonidi A."/>
            <person name="Elias M."/>
            <person name="Eveleigh R.J."/>
            <person name="Herman E.K."/>
            <person name="Klute M.J."/>
            <person name="Nakayama T."/>
            <person name="Obornik M."/>
            <person name="Reyes-Prieto A."/>
            <person name="Armbrust E.V."/>
            <person name="Aves S.J."/>
            <person name="Beiko R.G."/>
            <person name="Coutinho P."/>
            <person name="Dacks J.B."/>
            <person name="Durnford D.G."/>
            <person name="Fast N.M."/>
            <person name="Green B.R."/>
            <person name="Grisdale C."/>
            <person name="Hempe F."/>
            <person name="Henrissat B."/>
            <person name="Hoppner M.P."/>
            <person name="Ishida K.-I."/>
            <person name="Kim E."/>
            <person name="Koreny L."/>
            <person name="Kroth P.G."/>
            <person name="Liu Y."/>
            <person name="Malik S.-B."/>
            <person name="Maier U.G."/>
            <person name="McRose D."/>
            <person name="Mock T."/>
            <person name="Neilson J.A."/>
            <person name="Onodera N.T."/>
            <person name="Poole A.M."/>
            <person name="Pritham E.J."/>
            <person name="Richards T.A."/>
            <person name="Rocap G."/>
            <person name="Roy S.W."/>
            <person name="Sarai C."/>
            <person name="Schaack S."/>
            <person name="Shirato S."/>
            <person name="Slamovits C.H."/>
            <person name="Spencer D.F."/>
            <person name="Suzuki S."/>
            <person name="Worden A.Z."/>
            <person name="Zauner S."/>
            <person name="Barry K."/>
            <person name="Bell C."/>
            <person name="Bharti A.K."/>
            <person name="Crow J.A."/>
            <person name="Grimwood J."/>
            <person name="Kramer R."/>
            <person name="Lindquist E."/>
            <person name="Lucas S."/>
            <person name="Salamov A."/>
            <person name="McFadden G.I."/>
            <person name="Lane C.E."/>
            <person name="Keeling P.J."/>
            <person name="Gray M.W."/>
            <person name="Grigoriev I.V."/>
            <person name="Archibald J.M."/>
        </authorList>
    </citation>
    <scope>NUCLEOTIDE SEQUENCE</scope>
    <source>
        <strain evidence="9">CCMP2712</strain>
    </source>
</reference>
<dbReference type="EMBL" id="JH993254">
    <property type="protein sequence ID" value="EKX31631.1"/>
    <property type="molecule type" value="Genomic_DNA"/>
</dbReference>
<feature type="coiled-coil region" evidence="4">
    <location>
        <begin position="168"/>
        <end position="195"/>
    </location>
</feature>
<evidence type="ECO:0000256" key="1">
    <source>
        <dbReference type="ARBA" id="ARBA00022723"/>
    </source>
</evidence>
<dbReference type="PANTHER" id="PTHR10827">
    <property type="entry name" value="RETICULOCALBIN"/>
    <property type="match status" value="1"/>
</dbReference>
<evidence type="ECO:0000259" key="6">
    <source>
        <dbReference type="PROSITE" id="PS50222"/>
    </source>
</evidence>
<evidence type="ECO:0000313" key="9">
    <source>
        <dbReference type="Proteomes" id="UP000011087"/>
    </source>
</evidence>
<feature type="region of interest" description="Disordered" evidence="5">
    <location>
        <begin position="333"/>
        <end position="370"/>
    </location>
</feature>
<evidence type="ECO:0000313" key="8">
    <source>
        <dbReference type="EnsemblProtists" id="EKX31631"/>
    </source>
</evidence>
<dbReference type="KEGG" id="gtt:GUITHDRAFT_166852"/>
<name>L1I5V9_GUITC</name>
<evidence type="ECO:0000256" key="4">
    <source>
        <dbReference type="SAM" id="Coils"/>
    </source>
</evidence>